<feature type="region of interest" description="Disordered" evidence="2">
    <location>
        <begin position="1"/>
        <end position="89"/>
    </location>
</feature>
<keyword evidence="3" id="KW-1133">Transmembrane helix</keyword>
<dbReference type="InterPro" id="IPR004474">
    <property type="entry name" value="LytR_CpsA_psr"/>
</dbReference>
<dbReference type="PANTHER" id="PTHR33392">
    <property type="entry name" value="POLYISOPRENYL-TEICHOIC ACID--PEPTIDOGLYCAN TEICHOIC ACID TRANSFERASE TAGU"/>
    <property type="match status" value="1"/>
</dbReference>
<dbReference type="EMBL" id="JBHTAJ010000026">
    <property type="protein sequence ID" value="MFC7181005.1"/>
    <property type="molecule type" value="Genomic_DNA"/>
</dbReference>
<dbReference type="Pfam" id="PF03816">
    <property type="entry name" value="LytR_cpsA_psr"/>
    <property type="match status" value="1"/>
</dbReference>
<reference evidence="7" key="1">
    <citation type="journal article" date="2019" name="Int. J. Syst. Evol. Microbiol.">
        <title>The Global Catalogue of Microorganisms (GCM) 10K type strain sequencing project: providing services to taxonomists for standard genome sequencing and annotation.</title>
        <authorList>
            <consortium name="The Broad Institute Genomics Platform"/>
            <consortium name="The Broad Institute Genome Sequencing Center for Infectious Disease"/>
            <person name="Wu L."/>
            <person name="Ma J."/>
        </authorList>
    </citation>
    <scope>NUCLEOTIDE SEQUENCE [LARGE SCALE GENOMIC DNA]</scope>
    <source>
        <strain evidence="7">CGMCC 1.12859</strain>
    </source>
</reference>
<feature type="region of interest" description="Disordered" evidence="2">
    <location>
        <begin position="416"/>
        <end position="461"/>
    </location>
</feature>
<organism evidence="6 7">
    <name type="scientific">Kitasatospora paranensis</name>
    <dbReference type="NCBI Taxonomy" id="258053"/>
    <lineage>
        <taxon>Bacteria</taxon>
        <taxon>Bacillati</taxon>
        <taxon>Actinomycetota</taxon>
        <taxon>Actinomycetes</taxon>
        <taxon>Kitasatosporales</taxon>
        <taxon>Streptomycetaceae</taxon>
        <taxon>Kitasatospora</taxon>
    </lineage>
</organism>
<dbReference type="InterPro" id="IPR027381">
    <property type="entry name" value="LytR/CpsA/Psr_C"/>
</dbReference>
<dbReference type="InterPro" id="IPR050922">
    <property type="entry name" value="LytR/CpsA/Psr_CW_biosynth"/>
</dbReference>
<dbReference type="Gene3D" id="3.30.70.2390">
    <property type="match status" value="1"/>
</dbReference>
<feature type="domain" description="LytR/CpsA/Psr regulator C-terminal" evidence="5">
    <location>
        <begin position="466"/>
        <end position="554"/>
    </location>
</feature>
<keyword evidence="3" id="KW-0812">Transmembrane</keyword>
<dbReference type="Gene3D" id="3.40.630.190">
    <property type="entry name" value="LCP protein"/>
    <property type="match status" value="1"/>
</dbReference>
<protein>
    <submittedName>
        <fullName evidence="6">LCP family protein</fullName>
    </submittedName>
</protein>
<dbReference type="Pfam" id="PF13399">
    <property type="entry name" value="LytR_C"/>
    <property type="match status" value="1"/>
</dbReference>
<evidence type="ECO:0000313" key="7">
    <source>
        <dbReference type="Proteomes" id="UP001596435"/>
    </source>
</evidence>
<evidence type="ECO:0000259" key="4">
    <source>
        <dbReference type="Pfam" id="PF03816"/>
    </source>
</evidence>
<accession>A0ABW2FX26</accession>
<proteinExistence type="inferred from homology"/>
<dbReference type="PANTHER" id="PTHR33392:SF6">
    <property type="entry name" value="POLYISOPRENYL-TEICHOIC ACID--PEPTIDOGLYCAN TEICHOIC ACID TRANSFERASE TAGU"/>
    <property type="match status" value="1"/>
</dbReference>
<sequence length="604" mass="62585">MNSGHRRPDCGPVASPRAAGPTDPQVHDPAAPENRPLDRRPARGRRRADAAPVSDGPVSDGPVSAAPVSGEAPARRAAHRRARKARRGRRALRWTAVTAALALVAGCGGAYYAYQHFTGNISSVDVQVGPDADRPRAIDGALNILVIGTDSRVGLGRDYGDEGSAGHADTTLLLHVARDRSNATVMSIPRDLMVPIPDCRTGGRRIPGEKRAMFNSSLGEDGRDPGCTWTTVEKLTGIRVDHFMMVNFEAVKTLSTAVGGVEVCAAKDIDDPDSHLRMSRGRHVVQGEEALAFVRTRHAVGFGGDLTRIPLQQQFLSSMIRKIKSSDTLTSPTKLFALADAATRALTVDSGIDDVRRLKDLAVELSRVDTRHITFTTVPVADDPRDKDRLVLRQPSAGQLFALVAADRPLGDAATTATTATGRADGTGSGTSSDGRTATARARSSATAASRASGRPTPLPLLDPAEVEVTVRNGTGVGRQAGRAAADLQAKGFTKAEVGDNARPVSASSIGYPVGHAEEAAALATALGLPAGAIRQNASLGAKDALVVVIGTDYTGPAPGGPGTTGSAGSSGSSAAAVPASPMPSGTPTDIQRVQADDTDLCAK</sequence>
<gene>
    <name evidence="6" type="ORF">ACFQMG_15715</name>
</gene>
<feature type="compositionally biased region" description="Low complexity" evidence="2">
    <location>
        <begin position="416"/>
        <end position="455"/>
    </location>
</feature>
<feature type="compositionally biased region" description="Low complexity" evidence="2">
    <location>
        <begin position="567"/>
        <end position="586"/>
    </location>
</feature>
<dbReference type="Proteomes" id="UP001596435">
    <property type="component" value="Unassembled WGS sequence"/>
</dbReference>
<keyword evidence="7" id="KW-1185">Reference proteome</keyword>
<evidence type="ECO:0000313" key="6">
    <source>
        <dbReference type="EMBL" id="MFC7181005.1"/>
    </source>
</evidence>
<dbReference type="RefSeq" id="WP_380231308.1">
    <property type="nucleotide sequence ID" value="NZ_JBHSVH010000002.1"/>
</dbReference>
<feature type="region of interest" description="Disordered" evidence="2">
    <location>
        <begin position="558"/>
        <end position="604"/>
    </location>
</feature>
<evidence type="ECO:0000256" key="3">
    <source>
        <dbReference type="SAM" id="Phobius"/>
    </source>
</evidence>
<name>A0ABW2FX26_9ACTN</name>
<evidence type="ECO:0000256" key="1">
    <source>
        <dbReference type="ARBA" id="ARBA00006068"/>
    </source>
</evidence>
<feature type="compositionally biased region" description="Basic residues" evidence="2">
    <location>
        <begin position="76"/>
        <end position="89"/>
    </location>
</feature>
<comment type="caution">
    <text evidence="6">The sequence shown here is derived from an EMBL/GenBank/DDBJ whole genome shotgun (WGS) entry which is preliminary data.</text>
</comment>
<evidence type="ECO:0000256" key="2">
    <source>
        <dbReference type="SAM" id="MobiDB-lite"/>
    </source>
</evidence>
<dbReference type="NCBIfam" id="TIGR00350">
    <property type="entry name" value="lytR_cpsA_psr"/>
    <property type="match status" value="1"/>
</dbReference>
<evidence type="ECO:0000259" key="5">
    <source>
        <dbReference type="Pfam" id="PF13399"/>
    </source>
</evidence>
<keyword evidence="3" id="KW-0472">Membrane</keyword>
<comment type="similarity">
    <text evidence="1">Belongs to the LytR/CpsA/Psr (LCP) family.</text>
</comment>
<feature type="transmembrane region" description="Helical" evidence="3">
    <location>
        <begin position="91"/>
        <end position="114"/>
    </location>
</feature>
<feature type="domain" description="Cell envelope-related transcriptional attenuator" evidence="4">
    <location>
        <begin position="167"/>
        <end position="324"/>
    </location>
</feature>